<evidence type="ECO:0000256" key="3">
    <source>
        <dbReference type="ARBA" id="ARBA00022475"/>
    </source>
</evidence>
<keyword evidence="5 10" id="KW-0812">Transmembrane</keyword>
<comment type="similarity">
    <text evidence="9">Belongs to the ComGC family.</text>
</comment>
<dbReference type="InterPro" id="IPR045584">
    <property type="entry name" value="Pilin-like"/>
</dbReference>
<accession>A0A0R1V4P2</accession>
<dbReference type="InterPro" id="IPR016940">
    <property type="entry name" value="ComGC"/>
</dbReference>
<keyword evidence="7 10" id="KW-0472">Membrane</keyword>
<evidence type="ECO:0000256" key="1">
    <source>
        <dbReference type="ARBA" id="ARBA00004162"/>
    </source>
</evidence>
<feature type="transmembrane region" description="Helical" evidence="10">
    <location>
        <begin position="12"/>
        <end position="35"/>
    </location>
</feature>
<evidence type="ECO:0008006" key="13">
    <source>
        <dbReference type="Google" id="ProtNLM"/>
    </source>
</evidence>
<gene>
    <name evidence="11" type="ORF">FD50_GL000862</name>
</gene>
<keyword evidence="3" id="KW-1003">Cell membrane</keyword>
<comment type="subcellular location">
    <subcellularLocation>
        <location evidence="1">Cell membrane</location>
        <topology evidence="1">Single-pass membrane protein</topology>
    </subcellularLocation>
    <subcellularLocation>
        <location evidence="2">Cell surface</location>
    </subcellularLocation>
</comment>
<dbReference type="InterPro" id="IPR012902">
    <property type="entry name" value="N_methyl_site"/>
</dbReference>
<keyword evidence="4" id="KW-0488">Methylation</keyword>
<dbReference type="EMBL" id="AZFQ01000006">
    <property type="protein sequence ID" value="KRM00552.1"/>
    <property type="molecule type" value="Genomic_DNA"/>
</dbReference>
<dbReference type="Gene3D" id="3.30.700.10">
    <property type="entry name" value="Glycoprotein, Type 4 Pilin"/>
    <property type="match status" value="1"/>
</dbReference>
<evidence type="ECO:0000256" key="6">
    <source>
        <dbReference type="ARBA" id="ARBA00022989"/>
    </source>
</evidence>
<proteinExistence type="inferred from homology"/>
<evidence type="ECO:0000256" key="10">
    <source>
        <dbReference type="SAM" id="Phobius"/>
    </source>
</evidence>
<name>A0A0R1V4P2_9LACO</name>
<dbReference type="Pfam" id="PF07963">
    <property type="entry name" value="N_methyl"/>
    <property type="match status" value="1"/>
</dbReference>
<evidence type="ECO:0000256" key="9">
    <source>
        <dbReference type="ARBA" id="ARBA00043982"/>
    </source>
</evidence>
<dbReference type="NCBIfam" id="NF040999">
    <property type="entry name" value="pilin_ComGC"/>
    <property type="match status" value="1"/>
</dbReference>
<keyword evidence="6 10" id="KW-1133">Transmembrane helix</keyword>
<dbReference type="SUPFAM" id="SSF54523">
    <property type="entry name" value="Pili subunits"/>
    <property type="match status" value="1"/>
</dbReference>
<keyword evidence="8" id="KW-0178">Competence</keyword>
<dbReference type="Proteomes" id="UP000051166">
    <property type="component" value="Unassembled WGS sequence"/>
</dbReference>
<protein>
    <recommendedName>
        <fullName evidence="13">Competence protein ComGC</fullName>
    </recommendedName>
</protein>
<sequence length="102" mass="11468">MKKVKKAKVKVYQAFTLVEMSIVLFIIGVLILIILPNISSQRERAQNVGNRALSDVVQTQADLYRNEHSDKQNVTLDELKEGSYLSSGQYEQAKKAGITVEE</sequence>
<evidence type="ECO:0000256" key="2">
    <source>
        <dbReference type="ARBA" id="ARBA00004241"/>
    </source>
</evidence>
<evidence type="ECO:0000256" key="4">
    <source>
        <dbReference type="ARBA" id="ARBA00022481"/>
    </source>
</evidence>
<dbReference type="OrthoDB" id="2248894at2"/>
<dbReference type="GO" id="GO:0030420">
    <property type="term" value="P:establishment of competence for transformation"/>
    <property type="evidence" value="ECO:0007669"/>
    <property type="project" value="UniProtKB-KW"/>
</dbReference>
<evidence type="ECO:0000256" key="5">
    <source>
        <dbReference type="ARBA" id="ARBA00022692"/>
    </source>
</evidence>
<dbReference type="PIRSF" id="PIRSF029928">
    <property type="entry name" value="Late_competence_ComGC"/>
    <property type="match status" value="1"/>
</dbReference>
<dbReference type="PATRIC" id="fig|1423801.4.peg.875"/>
<dbReference type="GO" id="GO:0009986">
    <property type="term" value="C:cell surface"/>
    <property type="evidence" value="ECO:0007669"/>
    <property type="project" value="UniProtKB-SubCell"/>
</dbReference>
<dbReference type="STRING" id="1423801.FD50_GL000862"/>
<comment type="caution">
    <text evidence="11">The sequence shown here is derived from an EMBL/GenBank/DDBJ whole genome shotgun (WGS) entry which is preliminary data.</text>
</comment>
<evidence type="ECO:0000313" key="11">
    <source>
        <dbReference type="EMBL" id="KRM00552.1"/>
    </source>
</evidence>
<organism evidence="11 12">
    <name type="scientific">Liquorilactobacillus satsumensis DSM 16230 = JCM 12392</name>
    <dbReference type="NCBI Taxonomy" id="1423801"/>
    <lineage>
        <taxon>Bacteria</taxon>
        <taxon>Bacillati</taxon>
        <taxon>Bacillota</taxon>
        <taxon>Bacilli</taxon>
        <taxon>Lactobacillales</taxon>
        <taxon>Lactobacillaceae</taxon>
        <taxon>Liquorilactobacillus</taxon>
    </lineage>
</organism>
<dbReference type="RefSeq" id="WP_054757918.1">
    <property type="nucleotide sequence ID" value="NZ_AZFQ01000006.1"/>
</dbReference>
<evidence type="ECO:0000256" key="7">
    <source>
        <dbReference type="ARBA" id="ARBA00023136"/>
    </source>
</evidence>
<reference evidence="11 12" key="1">
    <citation type="journal article" date="2015" name="Genome Announc.">
        <title>Expanding the biotechnology potential of lactobacilli through comparative genomics of 213 strains and associated genera.</title>
        <authorList>
            <person name="Sun Z."/>
            <person name="Harris H.M."/>
            <person name="McCann A."/>
            <person name="Guo C."/>
            <person name="Argimon S."/>
            <person name="Zhang W."/>
            <person name="Yang X."/>
            <person name="Jeffery I.B."/>
            <person name="Cooney J.C."/>
            <person name="Kagawa T.F."/>
            <person name="Liu W."/>
            <person name="Song Y."/>
            <person name="Salvetti E."/>
            <person name="Wrobel A."/>
            <person name="Rasinkangas P."/>
            <person name="Parkhill J."/>
            <person name="Rea M.C."/>
            <person name="O'Sullivan O."/>
            <person name="Ritari J."/>
            <person name="Douillard F.P."/>
            <person name="Paul Ross R."/>
            <person name="Yang R."/>
            <person name="Briner A.E."/>
            <person name="Felis G.E."/>
            <person name="de Vos W.M."/>
            <person name="Barrangou R."/>
            <person name="Klaenhammer T.R."/>
            <person name="Caufield P.W."/>
            <person name="Cui Y."/>
            <person name="Zhang H."/>
            <person name="O'Toole P.W."/>
        </authorList>
    </citation>
    <scope>NUCLEOTIDE SEQUENCE [LARGE SCALE GENOMIC DNA]</scope>
    <source>
        <strain evidence="11 12">DSM 16230</strain>
    </source>
</reference>
<dbReference type="GO" id="GO:0005886">
    <property type="term" value="C:plasma membrane"/>
    <property type="evidence" value="ECO:0007669"/>
    <property type="project" value="UniProtKB-SubCell"/>
</dbReference>
<evidence type="ECO:0000256" key="8">
    <source>
        <dbReference type="ARBA" id="ARBA00023287"/>
    </source>
</evidence>
<dbReference type="AlphaFoldDB" id="A0A0R1V4P2"/>
<keyword evidence="12" id="KW-1185">Reference proteome</keyword>
<dbReference type="GeneID" id="98306988"/>
<dbReference type="NCBIfam" id="TIGR02532">
    <property type="entry name" value="IV_pilin_GFxxxE"/>
    <property type="match status" value="1"/>
</dbReference>
<evidence type="ECO:0000313" key="12">
    <source>
        <dbReference type="Proteomes" id="UP000051166"/>
    </source>
</evidence>